<evidence type="ECO:0000256" key="4">
    <source>
        <dbReference type="ARBA" id="ARBA00022801"/>
    </source>
</evidence>
<comment type="similarity">
    <text evidence="2 6">Belongs to the peptidase S26 family.</text>
</comment>
<protein>
    <recommendedName>
        <fullName evidence="3 6">Signal peptidase I</fullName>
        <ecNumber evidence="3 6">3.4.21.89</ecNumber>
    </recommendedName>
</protein>
<feature type="active site" evidence="5">
    <location>
        <position position="39"/>
    </location>
</feature>
<keyword evidence="6" id="KW-1133">Transmembrane helix</keyword>
<evidence type="ECO:0000313" key="8">
    <source>
        <dbReference type="EMBL" id="OGY66294.1"/>
    </source>
</evidence>
<dbReference type="InterPro" id="IPR019758">
    <property type="entry name" value="Pept_S26A_signal_pept_1_CS"/>
</dbReference>
<dbReference type="PANTHER" id="PTHR43390">
    <property type="entry name" value="SIGNAL PEPTIDASE I"/>
    <property type="match status" value="1"/>
</dbReference>
<organism evidence="8 9">
    <name type="scientific">Candidatus Harrisonbacteria bacterium RIFCSPLOWO2_01_FULL_44_18</name>
    <dbReference type="NCBI Taxonomy" id="1798407"/>
    <lineage>
        <taxon>Bacteria</taxon>
        <taxon>Candidatus Harrisoniibacteriota</taxon>
    </lineage>
</organism>
<dbReference type="CDD" id="cd06530">
    <property type="entry name" value="S26_SPase_I"/>
    <property type="match status" value="1"/>
</dbReference>
<feature type="domain" description="Peptidase S26" evidence="7">
    <location>
        <begin position="9"/>
        <end position="168"/>
    </location>
</feature>
<dbReference type="GO" id="GO:0004252">
    <property type="term" value="F:serine-type endopeptidase activity"/>
    <property type="evidence" value="ECO:0007669"/>
    <property type="project" value="InterPro"/>
</dbReference>
<gene>
    <name evidence="8" type="ORF">A3A16_00075</name>
</gene>
<dbReference type="STRING" id="1798407.A3A16_00075"/>
<name>A0A1G1ZNX1_9BACT</name>
<dbReference type="SUPFAM" id="SSF51306">
    <property type="entry name" value="LexA/Signal peptidase"/>
    <property type="match status" value="1"/>
</dbReference>
<evidence type="ECO:0000256" key="2">
    <source>
        <dbReference type="ARBA" id="ARBA00009370"/>
    </source>
</evidence>
<dbReference type="PANTHER" id="PTHR43390:SF1">
    <property type="entry name" value="CHLOROPLAST PROCESSING PEPTIDASE"/>
    <property type="match status" value="1"/>
</dbReference>
<evidence type="ECO:0000259" key="7">
    <source>
        <dbReference type="Pfam" id="PF10502"/>
    </source>
</evidence>
<dbReference type="AlphaFoldDB" id="A0A1G1ZNX1"/>
<feature type="transmembrane region" description="Helical" evidence="6">
    <location>
        <begin position="12"/>
        <end position="34"/>
    </location>
</feature>
<keyword evidence="6" id="KW-0645">Protease</keyword>
<evidence type="ECO:0000256" key="1">
    <source>
        <dbReference type="ARBA" id="ARBA00000677"/>
    </source>
</evidence>
<dbReference type="Gene3D" id="2.10.109.10">
    <property type="entry name" value="Umud Fragment, subunit A"/>
    <property type="match status" value="1"/>
</dbReference>
<feature type="active site" evidence="5">
    <location>
        <position position="82"/>
    </location>
</feature>
<dbReference type="EC" id="3.4.21.89" evidence="3 6"/>
<dbReference type="InterPro" id="IPR036286">
    <property type="entry name" value="LexA/Signal_pep-like_sf"/>
</dbReference>
<keyword evidence="4 6" id="KW-0378">Hydrolase</keyword>
<dbReference type="PRINTS" id="PR00727">
    <property type="entry name" value="LEADERPTASE"/>
</dbReference>
<keyword evidence="6" id="KW-0472">Membrane</keyword>
<dbReference type="PROSITE" id="PS00760">
    <property type="entry name" value="SPASE_I_2"/>
    <property type="match status" value="1"/>
</dbReference>
<dbReference type="InterPro" id="IPR019757">
    <property type="entry name" value="Pept_S26A_signal_pept_1_Lys-AS"/>
</dbReference>
<dbReference type="InterPro" id="IPR019533">
    <property type="entry name" value="Peptidase_S26"/>
</dbReference>
<dbReference type="Pfam" id="PF10502">
    <property type="entry name" value="Peptidase_S26"/>
    <property type="match status" value="1"/>
</dbReference>
<evidence type="ECO:0000256" key="3">
    <source>
        <dbReference type="ARBA" id="ARBA00013208"/>
    </source>
</evidence>
<accession>A0A1G1ZNX1</accession>
<reference evidence="8 9" key="1">
    <citation type="journal article" date="2016" name="Nat. Commun.">
        <title>Thousands of microbial genomes shed light on interconnected biogeochemical processes in an aquifer system.</title>
        <authorList>
            <person name="Anantharaman K."/>
            <person name="Brown C.T."/>
            <person name="Hug L.A."/>
            <person name="Sharon I."/>
            <person name="Castelle C.J."/>
            <person name="Probst A.J."/>
            <person name="Thomas B.C."/>
            <person name="Singh A."/>
            <person name="Wilkins M.J."/>
            <person name="Karaoz U."/>
            <person name="Brodie E.L."/>
            <person name="Williams K.H."/>
            <person name="Hubbard S.S."/>
            <person name="Banfield J.F."/>
        </authorList>
    </citation>
    <scope>NUCLEOTIDE SEQUENCE [LARGE SCALE GENOMIC DNA]</scope>
</reference>
<comment type="subcellular location">
    <subcellularLocation>
        <location evidence="6">Membrane</location>
        <topology evidence="6">Single-pass type II membrane protein</topology>
    </subcellularLocation>
</comment>
<dbReference type="GO" id="GO:0009003">
    <property type="term" value="F:signal peptidase activity"/>
    <property type="evidence" value="ECO:0007669"/>
    <property type="project" value="UniProtKB-EC"/>
</dbReference>
<proteinExistence type="inferred from homology"/>
<evidence type="ECO:0000256" key="6">
    <source>
        <dbReference type="RuleBase" id="RU362042"/>
    </source>
</evidence>
<dbReference type="GO" id="GO:0006465">
    <property type="term" value="P:signal peptide processing"/>
    <property type="evidence" value="ECO:0007669"/>
    <property type="project" value="InterPro"/>
</dbReference>
<comment type="catalytic activity">
    <reaction evidence="1 6">
        <text>Cleavage of hydrophobic, N-terminal signal or leader sequences from secreted and periplasmic proteins.</text>
        <dbReference type="EC" id="3.4.21.89"/>
    </reaction>
</comment>
<evidence type="ECO:0000256" key="5">
    <source>
        <dbReference type="PIRSR" id="PIRSR600223-1"/>
    </source>
</evidence>
<dbReference type="InterPro" id="IPR000223">
    <property type="entry name" value="Pept_S26A_signal_pept_1"/>
</dbReference>
<dbReference type="Proteomes" id="UP000177942">
    <property type="component" value="Unassembled WGS sequence"/>
</dbReference>
<keyword evidence="6" id="KW-0812">Transmembrane</keyword>
<sequence length="182" mass="21088">MKQFLLSAWEVLEIVVIATVTVFLVRTFLIQPFLVSGASMEPNFSDGNYLLIDEITYRFREPARGEVIVFRYPNDPSTYYIKRIIGLPGEKLSIKNNQLTIFNNQKPEGFNINEDYIRSDIKTAGNIEVLLKDNEYYVLGDNRYYSYDSRNWGPVPKDDIIGLARLRLLPLTYLKAFAAPRY</sequence>
<dbReference type="PROSITE" id="PS00761">
    <property type="entry name" value="SPASE_I_3"/>
    <property type="match status" value="1"/>
</dbReference>
<dbReference type="NCBIfam" id="TIGR02227">
    <property type="entry name" value="sigpep_I_bact"/>
    <property type="match status" value="1"/>
</dbReference>
<dbReference type="EMBL" id="MHJJ01000002">
    <property type="protein sequence ID" value="OGY66294.1"/>
    <property type="molecule type" value="Genomic_DNA"/>
</dbReference>
<comment type="caution">
    <text evidence="8">The sequence shown here is derived from an EMBL/GenBank/DDBJ whole genome shotgun (WGS) entry which is preliminary data.</text>
</comment>
<dbReference type="GO" id="GO:0016020">
    <property type="term" value="C:membrane"/>
    <property type="evidence" value="ECO:0007669"/>
    <property type="project" value="UniProtKB-SubCell"/>
</dbReference>
<evidence type="ECO:0000313" key="9">
    <source>
        <dbReference type="Proteomes" id="UP000177942"/>
    </source>
</evidence>